<name>A0A834I433_RHYFE</name>
<evidence type="ECO:0000313" key="2">
    <source>
        <dbReference type="Proteomes" id="UP000625711"/>
    </source>
</evidence>
<dbReference type="EMBL" id="JAACXV010014036">
    <property type="protein sequence ID" value="KAF7270940.1"/>
    <property type="molecule type" value="Genomic_DNA"/>
</dbReference>
<comment type="caution">
    <text evidence="1">The sequence shown here is derived from an EMBL/GenBank/DDBJ whole genome shotgun (WGS) entry which is preliminary data.</text>
</comment>
<organism evidence="1 2">
    <name type="scientific">Rhynchophorus ferrugineus</name>
    <name type="common">Red palm weevil</name>
    <name type="synonym">Curculio ferrugineus</name>
    <dbReference type="NCBI Taxonomy" id="354439"/>
    <lineage>
        <taxon>Eukaryota</taxon>
        <taxon>Metazoa</taxon>
        <taxon>Ecdysozoa</taxon>
        <taxon>Arthropoda</taxon>
        <taxon>Hexapoda</taxon>
        <taxon>Insecta</taxon>
        <taxon>Pterygota</taxon>
        <taxon>Neoptera</taxon>
        <taxon>Endopterygota</taxon>
        <taxon>Coleoptera</taxon>
        <taxon>Polyphaga</taxon>
        <taxon>Cucujiformia</taxon>
        <taxon>Curculionidae</taxon>
        <taxon>Dryophthorinae</taxon>
        <taxon>Rhynchophorus</taxon>
    </lineage>
</organism>
<dbReference type="Proteomes" id="UP000625711">
    <property type="component" value="Unassembled WGS sequence"/>
</dbReference>
<keyword evidence="2" id="KW-1185">Reference proteome</keyword>
<dbReference type="AlphaFoldDB" id="A0A834I433"/>
<evidence type="ECO:0000313" key="1">
    <source>
        <dbReference type="EMBL" id="KAF7270940.1"/>
    </source>
</evidence>
<reference evidence="1" key="1">
    <citation type="submission" date="2020-08" db="EMBL/GenBank/DDBJ databases">
        <title>Genome sequencing and assembly of the red palm weevil Rhynchophorus ferrugineus.</title>
        <authorList>
            <person name="Dias G.B."/>
            <person name="Bergman C.M."/>
            <person name="Manee M."/>
        </authorList>
    </citation>
    <scope>NUCLEOTIDE SEQUENCE</scope>
    <source>
        <strain evidence="1">AA-2017</strain>
        <tissue evidence="1">Whole larva</tissue>
    </source>
</reference>
<gene>
    <name evidence="1" type="ORF">GWI33_016119</name>
</gene>
<protein>
    <submittedName>
        <fullName evidence="1">Uncharacterized protein</fullName>
    </submittedName>
</protein>
<proteinExistence type="predicted"/>
<sequence length="93" mass="10793">MIVGFESDGSHELPTKEMMIHRTYNAAHYDSNGSFELYCSTGGSRGLFKLPSLSLRLEIFLVLLALLRSEKQERVAERLWKILFRTDAFQLRR</sequence>
<accession>A0A834I433</accession>